<comment type="caution">
    <text evidence="1">The sequence shown here is derived from an EMBL/GenBank/DDBJ whole genome shotgun (WGS) entry which is preliminary data.</text>
</comment>
<name>A0A0C1MXL2_9RICK</name>
<dbReference type="InterPro" id="IPR023296">
    <property type="entry name" value="Glyco_hydro_beta-prop_sf"/>
</dbReference>
<evidence type="ECO:0008006" key="3">
    <source>
        <dbReference type="Google" id="ProtNLM"/>
    </source>
</evidence>
<protein>
    <recommendedName>
        <fullName evidence="3">Glycosyl hydrolase family 32 N-terminal domain-containing protein</fullName>
    </recommendedName>
</protein>
<reference evidence="1 2" key="1">
    <citation type="submission" date="2014-11" db="EMBL/GenBank/DDBJ databases">
        <title>A Rickettsiales Symbiont of Amoebae With Ancient Features.</title>
        <authorList>
            <person name="Schulz F."/>
            <person name="Martijn J."/>
            <person name="Wascher F."/>
            <person name="Kostanjsek R."/>
            <person name="Ettema T.J."/>
            <person name="Horn M."/>
        </authorList>
    </citation>
    <scope>NUCLEOTIDE SEQUENCE [LARGE SCALE GENOMIC DNA]</scope>
    <source>
        <strain evidence="1 2">UWC36</strain>
    </source>
</reference>
<dbReference type="AlphaFoldDB" id="A0A0C1MXL2"/>
<dbReference type="Gene3D" id="2.115.10.20">
    <property type="entry name" value="Glycosyl hydrolase domain, family 43"/>
    <property type="match status" value="2"/>
</dbReference>
<dbReference type="RefSeq" id="WP_039458125.1">
    <property type="nucleotide sequence ID" value="NZ_JSWE01000176.1"/>
</dbReference>
<dbReference type="SUPFAM" id="SSF75005">
    <property type="entry name" value="Arabinanase/levansucrase/invertase"/>
    <property type="match status" value="1"/>
</dbReference>
<evidence type="ECO:0000313" key="2">
    <source>
        <dbReference type="Proteomes" id="UP000031258"/>
    </source>
</evidence>
<dbReference type="Proteomes" id="UP000031258">
    <property type="component" value="Unassembled WGS sequence"/>
</dbReference>
<evidence type="ECO:0000313" key="1">
    <source>
        <dbReference type="EMBL" id="KIE04631.1"/>
    </source>
</evidence>
<dbReference type="EMBL" id="JSWE01000176">
    <property type="protein sequence ID" value="KIE04631.1"/>
    <property type="molecule type" value="Genomic_DNA"/>
</dbReference>
<accession>A0A0C1MXL2</accession>
<dbReference type="OrthoDB" id="7064503at2"/>
<dbReference type="PANTHER" id="PTHR35279">
    <property type="match status" value="1"/>
</dbReference>
<keyword evidence="2" id="KW-1185">Reference proteome</keyword>
<dbReference type="PATRIC" id="fig|86105.3.peg.1563"/>
<gene>
    <name evidence="1" type="ORF">NF27_HE00200</name>
</gene>
<dbReference type="STRING" id="86105.NF27_HE00200"/>
<sequence length="309" mass="35547">MKWIKKSLIYVPDGSSGWAKTTATLPTPYLRKDGSLRVFLGFLDDFNIGRIGYVDIDPENPKVIYKVSSQPVLNIGEEGAFDDNGVVPLSIIEYENKLFLYYVGFQKGVKVPYYMFCGLAISEDDGDTFYRHSKAPILDRTNNELFARCGVSVIRDANIWEMWYVGSIKEGWVYKDDKRLPLYQIKYLESQDGINWGFVEGKNCLNFKNNDEHGFGRPFVIKEGNVYKMFYSIRTLSKGYRIGYGESLDGVSWKRLDEQIGIDVSKEGWDSEMICYSAIFKYNNKTYIFYNGNRLGRTGFGYAILEENT</sequence>
<dbReference type="PANTHER" id="PTHR35279:SF1">
    <property type="entry name" value="ARABINANASE_LEVANSUCRASE_INVERTASE"/>
    <property type="match status" value="1"/>
</dbReference>
<organism evidence="1 2">
    <name type="scientific">Candidatus Jidaibacter acanthamoebae</name>
    <dbReference type="NCBI Taxonomy" id="86105"/>
    <lineage>
        <taxon>Bacteria</taxon>
        <taxon>Pseudomonadati</taxon>
        <taxon>Pseudomonadota</taxon>
        <taxon>Alphaproteobacteria</taxon>
        <taxon>Rickettsiales</taxon>
        <taxon>Candidatus Midichloriaceae</taxon>
        <taxon>Candidatus Jidaibacter</taxon>
    </lineage>
</organism>
<proteinExistence type="predicted"/>